<reference evidence="1 2" key="1">
    <citation type="submission" date="2023-07" db="EMBL/GenBank/DDBJ databases">
        <title>Genomic Encyclopedia of Type Strains, Phase IV (KMG-IV): sequencing the most valuable type-strain genomes for metagenomic binning, comparative biology and taxonomic classification.</title>
        <authorList>
            <person name="Goeker M."/>
        </authorList>
    </citation>
    <scope>NUCLEOTIDE SEQUENCE [LARGE SCALE GENOMIC DNA]</scope>
    <source>
        <strain evidence="1 2">DSM 23494</strain>
    </source>
</reference>
<comment type="caution">
    <text evidence="1">The sequence shown here is derived from an EMBL/GenBank/DDBJ whole genome shotgun (WGS) entry which is preliminary data.</text>
</comment>
<dbReference type="Proteomes" id="UP001238088">
    <property type="component" value="Unassembled WGS sequence"/>
</dbReference>
<organism evidence="1 2">
    <name type="scientific">Cytobacillus purgationiresistens</name>
    <dbReference type="NCBI Taxonomy" id="863449"/>
    <lineage>
        <taxon>Bacteria</taxon>
        <taxon>Bacillati</taxon>
        <taxon>Bacillota</taxon>
        <taxon>Bacilli</taxon>
        <taxon>Bacillales</taxon>
        <taxon>Bacillaceae</taxon>
        <taxon>Cytobacillus</taxon>
    </lineage>
</organism>
<name>A0ABU0ACJ4_9BACI</name>
<dbReference type="EMBL" id="JAUSUB010000001">
    <property type="protein sequence ID" value="MDQ0268609.1"/>
    <property type="molecule type" value="Genomic_DNA"/>
</dbReference>
<gene>
    <name evidence="1" type="ORF">J2S17_000478</name>
</gene>
<proteinExistence type="predicted"/>
<evidence type="ECO:0000313" key="2">
    <source>
        <dbReference type="Proteomes" id="UP001238088"/>
    </source>
</evidence>
<keyword evidence="2" id="KW-1185">Reference proteome</keyword>
<protein>
    <submittedName>
        <fullName evidence="1">Uncharacterized protein</fullName>
    </submittedName>
</protein>
<accession>A0ABU0ACJ4</accession>
<evidence type="ECO:0000313" key="1">
    <source>
        <dbReference type="EMBL" id="MDQ0268609.1"/>
    </source>
</evidence>
<sequence length="37" mass="4119">MIKLTDRAAAVLKETIEQDMQADPIDKLYVRLAMGIG</sequence>